<comment type="subcellular location">
    <subcellularLocation>
        <location evidence="2">Cytoplasm</location>
    </subcellularLocation>
</comment>
<feature type="domain" description="NB-ARC" evidence="11">
    <location>
        <begin position="189"/>
        <end position="362"/>
    </location>
</feature>
<dbReference type="PRINTS" id="PR00364">
    <property type="entry name" value="DISEASERSIST"/>
</dbReference>
<dbReference type="Gene3D" id="3.40.50.300">
    <property type="entry name" value="P-loop containing nucleotide triphosphate hydrolases"/>
    <property type="match status" value="1"/>
</dbReference>
<dbReference type="AlphaFoldDB" id="A0AAV6XIZ8"/>
<evidence type="ECO:0008006" key="16">
    <source>
        <dbReference type="Google" id="ProtNLM"/>
    </source>
</evidence>
<evidence type="ECO:0000256" key="8">
    <source>
        <dbReference type="ARBA" id="ARBA00022741"/>
    </source>
</evidence>
<dbReference type="Pfam" id="PF23598">
    <property type="entry name" value="LRR_14"/>
    <property type="match status" value="1"/>
</dbReference>
<dbReference type="GO" id="GO:0005737">
    <property type="term" value="C:cytoplasm"/>
    <property type="evidence" value="ECO:0007669"/>
    <property type="project" value="UniProtKB-SubCell"/>
</dbReference>
<keyword evidence="8" id="KW-0547">Nucleotide-binding</keyword>
<dbReference type="InterPro" id="IPR058922">
    <property type="entry name" value="WHD_DRP"/>
</dbReference>
<dbReference type="InterPro" id="IPR055414">
    <property type="entry name" value="LRR_R13L4/SHOC2-like"/>
</dbReference>
<keyword evidence="7" id="KW-0677">Repeat</keyword>
<feature type="domain" description="Disease resistance R13L4/SHOC-2-like LRR" evidence="13">
    <location>
        <begin position="580"/>
        <end position="859"/>
    </location>
</feature>
<evidence type="ECO:0000256" key="6">
    <source>
        <dbReference type="ARBA" id="ARBA00022667"/>
    </source>
</evidence>
<dbReference type="FunFam" id="1.10.10.10:FF:000322">
    <property type="entry name" value="Probable disease resistance protein At1g63360"/>
    <property type="match status" value="1"/>
</dbReference>
<reference evidence="14" key="1">
    <citation type="submission" date="2019-10" db="EMBL/GenBank/DDBJ databases">
        <authorList>
            <person name="Zhang R."/>
            <person name="Pan Y."/>
            <person name="Wang J."/>
            <person name="Ma R."/>
            <person name="Yu S."/>
        </authorList>
    </citation>
    <scope>NUCLEOTIDE SEQUENCE</scope>
    <source>
        <strain evidence="14">LA-IB0</strain>
        <tissue evidence="14">Leaf</tissue>
    </source>
</reference>
<dbReference type="SUPFAM" id="SSF52058">
    <property type="entry name" value="L domain-like"/>
    <property type="match status" value="1"/>
</dbReference>
<keyword evidence="15" id="KW-1185">Reference proteome</keyword>
<sequence>MKREIVWLEILCIPTRLLLLQKFPVSESEERSNMAYTLESLIQILEQVLSSDHDKIWILDKKPDIESLLEKVNLLKGLLQNSSSSSPNNKRMEDLEGQLRDVVYKIEDILEILTVNQILPKYSDQSDLSLVNDRFRLSYEDLHEVVKEFDFIKEEMMKIMQDLQPSSALPMVSSRPEPSAKNIVVGLDEDIMQLKERLIGQRSKLQIIPIAGMGGSGKTTLARNLYNDSLVVYRFDIRAWVTISQRYNMRAVVLGLLECKKELGNGDGTREKSDYELVEQLYKTLKSRRYLIVMDDMWDTKVWDDLRRYFPDDNNGSCIMLTTRDLNVAQYVDSLAPHHQMRFLGEDESWDLLRVKVFPREHCSQELEKIGKKIARNCGGLPLALSVIGGVLSTIERSQSSWEQVLHNTMCFVTGDDDHEHVPEILSLSYYHLPHHMKPCFLYMGAFPEDKEIRASKLIKLWVAEGFLKPINDKSLEETGEVYLEALVNRNLILINQQESNLKVKACSIHDLLRDLCLRKAREEKFLYVKRFPTDIIPKGGISIRRVSPHPSSSQNNIHDSMESILFARSWLCTDAESPFFDCFWNLRLLRVLDIPYITFKHFPTTILQLVNLRYLAFSCFSNLPSSISRFWNLQTLIFYKPFNNMTFNLPFEIWEMTRLRHIKFQNISLFYPLKYRNNFVPHQNLQSLSTVTIFKESMEILQKFPNLKKLEIFCDASELSPKDLSPLENLETLKCNSNSSVVTDSFLSHLILPHSLRKLTLIRCAIPWMFMATIGSLPNLEMLKIRSSNFEGSEWEPVEGEFCRLQFLQLEKVNLVQWRADETNFPNLRHLVIRCCFSLEEIPCGVGDIPAIEMIEVDESSPSVVESAKQIQEEQQDNGNTLLQVRIHGGSRLPIKRPKHFYGAFDNKLGNEEE</sequence>
<evidence type="ECO:0000256" key="7">
    <source>
        <dbReference type="ARBA" id="ARBA00022737"/>
    </source>
</evidence>
<dbReference type="GO" id="GO:0051607">
    <property type="term" value="P:defense response to virus"/>
    <property type="evidence" value="ECO:0007669"/>
    <property type="project" value="UniProtKB-ARBA"/>
</dbReference>
<dbReference type="InterPro" id="IPR036388">
    <property type="entry name" value="WH-like_DNA-bd_sf"/>
</dbReference>
<dbReference type="InterPro" id="IPR002182">
    <property type="entry name" value="NB-ARC"/>
</dbReference>
<evidence type="ECO:0000313" key="14">
    <source>
        <dbReference type="EMBL" id="KAG8379035.1"/>
    </source>
</evidence>
<dbReference type="Pfam" id="PF00931">
    <property type="entry name" value="NB-ARC"/>
    <property type="match status" value="1"/>
</dbReference>
<dbReference type="Gene3D" id="1.10.10.10">
    <property type="entry name" value="Winged helix-like DNA-binding domain superfamily/Winged helix DNA-binding domain"/>
    <property type="match status" value="1"/>
</dbReference>
<evidence type="ECO:0000259" key="11">
    <source>
        <dbReference type="Pfam" id="PF00931"/>
    </source>
</evidence>
<dbReference type="FunFam" id="1.10.8.430:FF:000003">
    <property type="entry name" value="Probable disease resistance protein At5g66910"/>
    <property type="match status" value="1"/>
</dbReference>
<evidence type="ECO:0000313" key="15">
    <source>
        <dbReference type="Proteomes" id="UP000826271"/>
    </source>
</evidence>
<dbReference type="PANTHER" id="PTHR23155:SF1152">
    <property type="entry name" value="AAA+ ATPASE DOMAIN-CONTAINING PROTEIN"/>
    <property type="match status" value="1"/>
</dbReference>
<dbReference type="Gene3D" id="1.10.8.430">
    <property type="entry name" value="Helical domain of apoptotic protease-activating factors"/>
    <property type="match status" value="1"/>
</dbReference>
<organism evidence="14 15">
    <name type="scientific">Buddleja alternifolia</name>
    <dbReference type="NCBI Taxonomy" id="168488"/>
    <lineage>
        <taxon>Eukaryota</taxon>
        <taxon>Viridiplantae</taxon>
        <taxon>Streptophyta</taxon>
        <taxon>Embryophyta</taxon>
        <taxon>Tracheophyta</taxon>
        <taxon>Spermatophyta</taxon>
        <taxon>Magnoliopsida</taxon>
        <taxon>eudicotyledons</taxon>
        <taxon>Gunneridae</taxon>
        <taxon>Pentapetalae</taxon>
        <taxon>asterids</taxon>
        <taxon>lamiids</taxon>
        <taxon>Lamiales</taxon>
        <taxon>Scrophulariaceae</taxon>
        <taxon>Buddlejeae</taxon>
        <taxon>Buddleja</taxon>
    </lineage>
</organism>
<dbReference type="GO" id="GO:0005524">
    <property type="term" value="F:ATP binding"/>
    <property type="evidence" value="ECO:0007669"/>
    <property type="project" value="UniProtKB-KW"/>
</dbReference>
<evidence type="ECO:0000256" key="5">
    <source>
        <dbReference type="ARBA" id="ARBA00022614"/>
    </source>
</evidence>
<dbReference type="InterPro" id="IPR042197">
    <property type="entry name" value="Apaf_helical"/>
</dbReference>
<accession>A0AAV6XIZ8</accession>
<dbReference type="FunFam" id="3.40.50.300:FF:001091">
    <property type="entry name" value="Probable disease resistance protein At1g61300"/>
    <property type="match status" value="1"/>
</dbReference>
<dbReference type="Pfam" id="PF23559">
    <property type="entry name" value="WHD_DRP"/>
    <property type="match status" value="1"/>
</dbReference>
<evidence type="ECO:0000256" key="10">
    <source>
        <dbReference type="ARBA" id="ARBA00022840"/>
    </source>
</evidence>
<comment type="function">
    <text evidence="1">Confers resistance to late blight (Phytophthora infestans) races carrying the avirulence gene Avr1. Resistance proteins guard the plant against pathogens that contain an appropriate avirulence protein via an indirect interaction with this avirulence protein. That triggers a defense system including the hypersensitive response, which restricts the pathogen growth.</text>
</comment>
<keyword evidence="4" id="KW-0963">Cytoplasm</keyword>
<comment type="caution">
    <text evidence="14">The sequence shown here is derived from an EMBL/GenBank/DDBJ whole genome shotgun (WGS) entry which is preliminary data.</text>
</comment>
<keyword evidence="9" id="KW-0611">Plant defense</keyword>
<gene>
    <name evidence="14" type="ORF">BUALT_Bualt07G0046300</name>
</gene>
<dbReference type="GO" id="GO:0009626">
    <property type="term" value="P:plant-type hypersensitive response"/>
    <property type="evidence" value="ECO:0007669"/>
    <property type="project" value="UniProtKB-KW"/>
</dbReference>
<evidence type="ECO:0000256" key="4">
    <source>
        <dbReference type="ARBA" id="ARBA00022490"/>
    </source>
</evidence>
<dbReference type="SUPFAM" id="SSF52540">
    <property type="entry name" value="P-loop containing nucleoside triphosphate hydrolases"/>
    <property type="match status" value="1"/>
</dbReference>
<feature type="domain" description="Disease resistance protein winged helix" evidence="12">
    <location>
        <begin position="447"/>
        <end position="517"/>
    </location>
</feature>
<dbReference type="Gene3D" id="3.80.10.10">
    <property type="entry name" value="Ribonuclease Inhibitor"/>
    <property type="match status" value="1"/>
</dbReference>
<evidence type="ECO:0000256" key="9">
    <source>
        <dbReference type="ARBA" id="ARBA00022821"/>
    </source>
</evidence>
<dbReference type="Gene3D" id="1.20.5.4130">
    <property type="match status" value="1"/>
</dbReference>
<evidence type="ECO:0000259" key="12">
    <source>
        <dbReference type="Pfam" id="PF23559"/>
    </source>
</evidence>
<dbReference type="InterPro" id="IPR032675">
    <property type="entry name" value="LRR_dom_sf"/>
</dbReference>
<dbReference type="InterPro" id="IPR044974">
    <property type="entry name" value="Disease_R_plants"/>
</dbReference>
<dbReference type="Proteomes" id="UP000826271">
    <property type="component" value="Unassembled WGS sequence"/>
</dbReference>
<dbReference type="PANTHER" id="PTHR23155">
    <property type="entry name" value="DISEASE RESISTANCE PROTEIN RP"/>
    <property type="match status" value="1"/>
</dbReference>
<proteinExistence type="inferred from homology"/>
<keyword evidence="5" id="KW-0433">Leucine-rich repeat</keyword>
<name>A0AAV6XIZ8_9LAMI</name>
<protein>
    <recommendedName>
        <fullName evidence="16">Late blight resistance protein homolog R1A-3</fullName>
    </recommendedName>
</protein>
<comment type="similarity">
    <text evidence="3">Belongs to the disease resistance NB-LRR family.</text>
</comment>
<dbReference type="InterPro" id="IPR027417">
    <property type="entry name" value="P-loop_NTPase"/>
</dbReference>
<keyword evidence="6" id="KW-0381">Hypersensitive response</keyword>
<evidence type="ECO:0000256" key="2">
    <source>
        <dbReference type="ARBA" id="ARBA00004496"/>
    </source>
</evidence>
<evidence type="ECO:0000256" key="1">
    <source>
        <dbReference type="ARBA" id="ARBA00002074"/>
    </source>
</evidence>
<evidence type="ECO:0000256" key="3">
    <source>
        <dbReference type="ARBA" id="ARBA00008894"/>
    </source>
</evidence>
<dbReference type="EMBL" id="WHWC01000007">
    <property type="protein sequence ID" value="KAG8379035.1"/>
    <property type="molecule type" value="Genomic_DNA"/>
</dbReference>
<evidence type="ECO:0000259" key="13">
    <source>
        <dbReference type="Pfam" id="PF23598"/>
    </source>
</evidence>
<keyword evidence="10" id="KW-0067">ATP-binding</keyword>
<dbReference type="GO" id="GO:0043531">
    <property type="term" value="F:ADP binding"/>
    <property type="evidence" value="ECO:0007669"/>
    <property type="project" value="InterPro"/>
</dbReference>